<feature type="region of interest" description="Disordered" evidence="1">
    <location>
        <begin position="132"/>
        <end position="167"/>
    </location>
</feature>
<evidence type="ECO:0008006" key="5">
    <source>
        <dbReference type="Google" id="ProtNLM"/>
    </source>
</evidence>
<keyword evidence="2" id="KW-0812">Transmembrane</keyword>
<feature type="transmembrane region" description="Helical" evidence="2">
    <location>
        <begin position="553"/>
        <end position="573"/>
    </location>
</feature>
<feature type="transmembrane region" description="Helical" evidence="2">
    <location>
        <begin position="481"/>
        <end position="507"/>
    </location>
</feature>
<evidence type="ECO:0000313" key="3">
    <source>
        <dbReference type="EMBL" id="CAE7366016.1"/>
    </source>
</evidence>
<feature type="transmembrane region" description="Helical" evidence="2">
    <location>
        <begin position="593"/>
        <end position="611"/>
    </location>
</feature>
<organism evidence="3 4">
    <name type="scientific">Symbiodinium natans</name>
    <dbReference type="NCBI Taxonomy" id="878477"/>
    <lineage>
        <taxon>Eukaryota</taxon>
        <taxon>Sar</taxon>
        <taxon>Alveolata</taxon>
        <taxon>Dinophyceae</taxon>
        <taxon>Suessiales</taxon>
        <taxon>Symbiodiniaceae</taxon>
        <taxon>Symbiodinium</taxon>
    </lineage>
</organism>
<accession>A0A812PQ23</accession>
<feature type="region of interest" description="Disordered" evidence="1">
    <location>
        <begin position="1"/>
        <end position="32"/>
    </location>
</feature>
<dbReference type="EMBL" id="CAJNDS010002191">
    <property type="protein sequence ID" value="CAE7366016.1"/>
    <property type="molecule type" value="Genomic_DNA"/>
</dbReference>
<proteinExistence type="predicted"/>
<sequence>MDAAMSSQGAGTQDPGAATLDQGVPRTQEDVDGGVEHKLDLLLAKFEVFSQQQQQLLQDLAQRLPSASAPEVVAVPLRKRPSQQQLTVPDKSPRSKAKTNEESQADQSLLSLQSNSASDWRMEEGNFAPALAKALPRPDPGRLSRAASLVSVGSASPRPSSPGRSTALASAWYQEIRRGSFDRNGPAGGGRSLSQSSIASVPSVLEMNSAFVHAVVQSWKPSGGPWRNIRSPESSVQGEGSNGARSSDVPAKQLSAPQEPEAEDSPDLQRKADSRMNLPGLLEVSPVNSSSQPIRLSGGRLSGGATPNQGNDVTMMSLTHHSQAFIIDKFNTATVADTPPLEEDLGCWLALNFPRVLYALFVIFAFAETGVMVALKVLGYVESVGYSFALTASVLYGLSAAVCIYLLRRALTSGDLSAAMSNLHLFVGQCSMTWKRLSAREASRMVVVWVLLMTTFALSHALEEWKAQDGVVYKNNEDIKILRYVMAALSVLSFCMASAVVVIVAYVQSHFLLGMDKSLDCWCCSLLEASDFHVGVESWNCLQAMLKSIGRQLASSFLAAQLMGAVGFVYFLASCVTFAFQTGFAVEQVFQEALSALPLLFLFGLGLRVFSHGAALTEKCRVIPAFVNQIPSPEVIDQERQYLVRFVADSSAGFFVGDVRLTREMLLKNFIIVGGVLSGLVGVLSRIPVGI</sequence>
<reference evidence="3" key="1">
    <citation type="submission" date="2021-02" db="EMBL/GenBank/DDBJ databases">
        <authorList>
            <person name="Dougan E. K."/>
            <person name="Rhodes N."/>
            <person name="Thang M."/>
            <person name="Chan C."/>
        </authorList>
    </citation>
    <scope>NUCLEOTIDE SEQUENCE</scope>
</reference>
<feature type="compositionally biased region" description="Polar residues" evidence="1">
    <location>
        <begin position="1"/>
        <end position="11"/>
    </location>
</feature>
<dbReference type="AlphaFoldDB" id="A0A812PQ23"/>
<protein>
    <recommendedName>
        <fullName evidence="5">Transmembrane protein</fullName>
    </recommendedName>
</protein>
<name>A0A812PQ23_9DINO</name>
<keyword evidence="2" id="KW-1133">Transmembrane helix</keyword>
<feature type="transmembrane region" description="Helical" evidence="2">
    <location>
        <begin position="356"/>
        <end position="378"/>
    </location>
</feature>
<gene>
    <name evidence="3" type="ORF">SNAT2548_LOCUS19864</name>
</gene>
<evidence type="ECO:0000256" key="1">
    <source>
        <dbReference type="SAM" id="MobiDB-lite"/>
    </source>
</evidence>
<evidence type="ECO:0000313" key="4">
    <source>
        <dbReference type="Proteomes" id="UP000604046"/>
    </source>
</evidence>
<keyword evidence="4" id="KW-1185">Reference proteome</keyword>
<dbReference type="OrthoDB" id="429963at2759"/>
<keyword evidence="2" id="KW-0472">Membrane</keyword>
<feature type="region of interest" description="Disordered" evidence="1">
    <location>
        <begin position="286"/>
        <end position="306"/>
    </location>
</feature>
<feature type="transmembrane region" description="Helical" evidence="2">
    <location>
        <begin position="442"/>
        <end position="461"/>
    </location>
</feature>
<dbReference type="Proteomes" id="UP000604046">
    <property type="component" value="Unassembled WGS sequence"/>
</dbReference>
<feature type="region of interest" description="Disordered" evidence="1">
    <location>
        <begin position="222"/>
        <end position="269"/>
    </location>
</feature>
<feature type="compositionally biased region" description="Low complexity" evidence="1">
    <location>
        <begin position="150"/>
        <end position="165"/>
    </location>
</feature>
<feature type="transmembrane region" description="Helical" evidence="2">
    <location>
        <begin position="384"/>
        <end position="407"/>
    </location>
</feature>
<feature type="compositionally biased region" description="Polar residues" evidence="1">
    <location>
        <begin position="231"/>
        <end position="245"/>
    </location>
</feature>
<evidence type="ECO:0000256" key="2">
    <source>
        <dbReference type="SAM" id="Phobius"/>
    </source>
</evidence>
<feature type="transmembrane region" description="Helical" evidence="2">
    <location>
        <begin position="670"/>
        <end position="689"/>
    </location>
</feature>
<comment type="caution">
    <text evidence="3">The sequence shown here is derived from an EMBL/GenBank/DDBJ whole genome shotgun (WGS) entry which is preliminary data.</text>
</comment>
<feature type="region of interest" description="Disordered" evidence="1">
    <location>
        <begin position="71"/>
        <end position="109"/>
    </location>
</feature>